<keyword evidence="3" id="KW-0539">Nucleus</keyword>
<feature type="coiled-coil region" evidence="4">
    <location>
        <begin position="141"/>
        <end position="168"/>
    </location>
</feature>
<protein>
    <submittedName>
        <fullName evidence="5">Utp14-domain-containing protein</fullName>
    </submittedName>
</protein>
<evidence type="ECO:0000256" key="1">
    <source>
        <dbReference type="ARBA" id="ARBA00004604"/>
    </source>
</evidence>
<evidence type="ECO:0000256" key="4">
    <source>
        <dbReference type="SAM" id="Coils"/>
    </source>
</evidence>
<dbReference type="GO" id="GO:0032040">
    <property type="term" value="C:small-subunit processome"/>
    <property type="evidence" value="ECO:0007669"/>
    <property type="project" value="InterPro"/>
</dbReference>
<dbReference type="PANTHER" id="PTHR14150">
    <property type="entry name" value="U3 SMALL NUCLEOLAR RNA-ASSOCIATED PROTEIN 14"/>
    <property type="match status" value="1"/>
</dbReference>
<dbReference type="OrthoDB" id="277439at2759"/>
<reference evidence="5 6" key="1">
    <citation type="journal article" date="2015" name="Genome Biol. Evol.">
        <title>Phylogenomic analyses indicate that early fungi evolved digesting cell walls of algal ancestors of land plants.</title>
        <authorList>
            <person name="Chang Y."/>
            <person name="Wang S."/>
            <person name="Sekimoto S."/>
            <person name="Aerts A.L."/>
            <person name="Choi C."/>
            <person name="Clum A."/>
            <person name="LaButti K.M."/>
            <person name="Lindquist E.A."/>
            <person name="Yee Ngan C."/>
            <person name="Ohm R.A."/>
            <person name="Salamov A.A."/>
            <person name="Grigoriev I.V."/>
            <person name="Spatafora J.W."/>
            <person name="Berbee M.L."/>
        </authorList>
    </citation>
    <scope>NUCLEOTIDE SEQUENCE [LARGE SCALE GENOMIC DNA]</scope>
    <source>
        <strain evidence="5 6">NRRL 1564</strain>
    </source>
</reference>
<name>A0A2G5BHT5_COERN</name>
<evidence type="ECO:0000256" key="3">
    <source>
        <dbReference type="ARBA" id="ARBA00023242"/>
    </source>
</evidence>
<evidence type="ECO:0000313" key="5">
    <source>
        <dbReference type="EMBL" id="PIA18297.1"/>
    </source>
</evidence>
<accession>A0A2G5BHT5</accession>
<evidence type="ECO:0000313" key="6">
    <source>
        <dbReference type="Proteomes" id="UP000242474"/>
    </source>
</evidence>
<comment type="subcellular location">
    <subcellularLocation>
        <location evidence="1">Nucleus</location>
        <location evidence="1">Nucleolus</location>
    </subcellularLocation>
</comment>
<dbReference type="Proteomes" id="UP000242474">
    <property type="component" value="Unassembled WGS sequence"/>
</dbReference>
<dbReference type="PANTHER" id="PTHR14150:SF12">
    <property type="entry name" value="U3 SMALL NUCLEOLAR RNA-ASSOCIATED PROTEIN 14 HOMOLOG A"/>
    <property type="match status" value="1"/>
</dbReference>
<dbReference type="EMBL" id="KZ303490">
    <property type="protein sequence ID" value="PIA18297.1"/>
    <property type="molecule type" value="Genomic_DNA"/>
</dbReference>
<keyword evidence="4" id="KW-0175">Coiled coil</keyword>
<gene>
    <name evidence="5" type="ORF">COEREDRAFT_79794</name>
</gene>
<dbReference type="Pfam" id="PF04615">
    <property type="entry name" value="Utp14"/>
    <property type="match status" value="1"/>
</dbReference>
<sequence>MSLRRLKQMLTRTAGLSRLTDQQLRLLPPLISLSKVQKRAQDDPSFLGNDAALQDHTEVSSVNDQTTKRVRLNDAGQVTQVSSGGGHLVRLSGPMSIDAVANTSTRHVNDMDADMDSVQNPWLDDTVTAASNRRSANSKQLSKESTKLDKLSAKLREKRHDAASDKAESSQNVLLDMSKTLLLAKAQVNNDDEPTSDEEGIKLEHVDARSNAEKKLKAKTFTQRELVEQAFAEDDVVDAEFAAEKEAEMELDAPKTEDLTVPGWGSWGGAGIQQKKNKIIRKPVPGSGVEKSNRQDAKMGSVIINHRQLKTANKYYANNVPFPFSTSEQYEATMRMPLGKEWNTTKSYSKMIKPRVMTKAGRIIDPFSIPSKKRQ</sequence>
<dbReference type="InterPro" id="IPR006709">
    <property type="entry name" value="SSU_processome_Utp14"/>
</dbReference>
<keyword evidence="2" id="KW-0597">Phosphoprotein</keyword>
<dbReference type="GO" id="GO:0006364">
    <property type="term" value="P:rRNA processing"/>
    <property type="evidence" value="ECO:0007669"/>
    <property type="project" value="InterPro"/>
</dbReference>
<organism evidence="5 6">
    <name type="scientific">Coemansia reversa (strain ATCC 12441 / NRRL 1564)</name>
    <dbReference type="NCBI Taxonomy" id="763665"/>
    <lineage>
        <taxon>Eukaryota</taxon>
        <taxon>Fungi</taxon>
        <taxon>Fungi incertae sedis</taxon>
        <taxon>Zoopagomycota</taxon>
        <taxon>Kickxellomycotina</taxon>
        <taxon>Kickxellomycetes</taxon>
        <taxon>Kickxellales</taxon>
        <taxon>Kickxellaceae</taxon>
        <taxon>Coemansia</taxon>
    </lineage>
</organism>
<evidence type="ECO:0000256" key="2">
    <source>
        <dbReference type="ARBA" id="ARBA00022553"/>
    </source>
</evidence>
<keyword evidence="6" id="KW-1185">Reference proteome</keyword>
<dbReference type="AlphaFoldDB" id="A0A2G5BHT5"/>
<proteinExistence type="predicted"/>
<dbReference type="STRING" id="763665.A0A2G5BHT5"/>